<name>A0A3P3YHF6_PLABS</name>
<dbReference type="AlphaFoldDB" id="A0A3P3YHF6"/>
<feature type="signal peptide" evidence="3">
    <location>
        <begin position="1"/>
        <end position="20"/>
    </location>
</feature>
<geneLocation type="mitochondrion" evidence="4"/>
<feature type="transmembrane region" description="Helical" evidence="2">
    <location>
        <begin position="200"/>
        <end position="228"/>
    </location>
</feature>
<accession>A0A3P3YHF6</accession>
<proteinExistence type="predicted"/>
<keyword evidence="3" id="KW-0732">Signal</keyword>
<reference evidence="4 5" key="1">
    <citation type="submission" date="2018-03" db="EMBL/GenBank/DDBJ databases">
        <authorList>
            <person name="Fogelqvist J."/>
        </authorList>
    </citation>
    <scope>NUCLEOTIDE SEQUENCE [LARGE SCALE GENOMIC DNA]</scope>
</reference>
<keyword evidence="2" id="KW-1133">Transmembrane helix</keyword>
<keyword evidence="2" id="KW-0472">Membrane</keyword>
<keyword evidence="2" id="KW-0812">Transmembrane</keyword>
<keyword evidence="4" id="KW-0496">Mitochondrion</keyword>
<evidence type="ECO:0000313" key="4">
    <source>
        <dbReference type="EMBL" id="SPQ99628.1"/>
    </source>
</evidence>
<evidence type="ECO:0000313" key="5">
    <source>
        <dbReference type="Proteomes" id="UP000290189"/>
    </source>
</evidence>
<feature type="chain" id="PRO_5018203808" evidence="3">
    <location>
        <begin position="21"/>
        <end position="375"/>
    </location>
</feature>
<evidence type="ECO:0000256" key="3">
    <source>
        <dbReference type="SAM" id="SignalP"/>
    </source>
</evidence>
<gene>
    <name evidence="4" type="ORF">PLBR_LOCUS6843</name>
</gene>
<organism evidence="4 5">
    <name type="scientific">Plasmodiophora brassicae</name>
    <name type="common">Clubroot disease agent</name>
    <dbReference type="NCBI Taxonomy" id="37360"/>
    <lineage>
        <taxon>Eukaryota</taxon>
        <taxon>Sar</taxon>
        <taxon>Rhizaria</taxon>
        <taxon>Endomyxa</taxon>
        <taxon>Phytomyxea</taxon>
        <taxon>Plasmodiophorida</taxon>
        <taxon>Plasmodiophoridae</taxon>
        <taxon>Plasmodiophora</taxon>
    </lineage>
</organism>
<dbReference type="Proteomes" id="UP000290189">
    <property type="component" value="Unassembled WGS sequence"/>
</dbReference>
<feature type="region of interest" description="Disordered" evidence="1">
    <location>
        <begin position="354"/>
        <end position="375"/>
    </location>
</feature>
<protein>
    <submittedName>
        <fullName evidence="4">Uncharacterized protein</fullName>
    </submittedName>
</protein>
<evidence type="ECO:0000256" key="1">
    <source>
        <dbReference type="SAM" id="MobiDB-lite"/>
    </source>
</evidence>
<evidence type="ECO:0000256" key="2">
    <source>
        <dbReference type="SAM" id="Phobius"/>
    </source>
</evidence>
<sequence>MHYALLVPVVVATVVGGGAGTWTGQVDLEVDVRDGYTWGIVPRLRNGNAQAARGYVLTLALQNQNHDAIQIVPMTNAVVDSSRSNVGVWSVRPRDAFRLPSGESYSSTAVSVIFHGPLWGTAGCVDASWLHAHVTFLADPTIGSICGDGICTESCDDCPVDCAGTPTCPSPTCNDHVCEPDESCEADCRPATCRAPFASIFGWGLTTTLLGAGLVITILFAAISGMCFRYRSERNALMNDGDDPKVTKQTLRRITDVAMFADVMDKDDNVDPTVRRDRQVVSLQPRRDPYEKFEEETAAKERIPIVCSPNLFMERPWAIDSPQADTTQHGTGTRTVVEGVRLPGYLHDMVGQLRLPRRRSSRQEPPAGADVTAAV</sequence>
<dbReference type="EMBL" id="OVEO01000012">
    <property type="protein sequence ID" value="SPQ99628.1"/>
    <property type="molecule type" value="Genomic_DNA"/>
</dbReference>